<feature type="domain" description="JmjC" evidence="12">
    <location>
        <begin position="421"/>
        <end position="581"/>
    </location>
</feature>
<dbReference type="Gene3D" id="2.60.120.650">
    <property type="entry name" value="Cupin"/>
    <property type="match status" value="1"/>
</dbReference>
<dbReference type="InterPro" id="IPR011011">
    <property type="entry name" value="Znf_FYVE_PHD"/>
</dbReference>
<dbReference type="PANTHER" id="PTHR10694:SF33">
    <property type="entry name" value="LYSINE-SPECIFIC DEMETHYLASE 5"/>
    <property type="match status" value="1"/>
</dbReference>
<dbReference type="GO" id="GO:0005634">
    <property type="term" value="C:nucleus"/>
    <property type="evidence" value="ECO:0007669"/>
    <property type="project" value="UniProtKB-SubCell"/>
</dbReference>
<dbReference type="InterPro" id="IPR036431">
    <property type="entry name" value="ARID_dom_sf"/>
</dbReference>
<proteinExistence type="predicted"/>
<dbReference type="InterPro" id="IPR001606">
    <property type="entry name" value="ARID_dom"/>
</dbReference>
<dbReference type="CDD" id="cd15543">
    <property type="entry name" value="PHD_RSF1"/>
    <property type="match status" value="1"/>
</dbReference>
<gene>
    <name evidence="13" type="ORF">Ctob_009315</name>
</gene>
<evidence type="ECO:0000259" key="11">
    <source>
        <dbReference type="PROSITE" id="PS51183"/>
    </source>
</evidence>
<reference evidence="14" key="1">
    <citation type="journal article" date="2015" name="PLoS Genet.">
        <title>Genome Sequence and Transcriptome Analyses of Chrysochromulina tobin: Metabolic Tools for Enhanced Algal Fitness in the Prominent Order Prymnesiales (Haptophyceae).</title>
        <authorList>
            <person name="Hovde B.T."/>
            <person name="Deodato C.R."/>
            <person name="Hunsperger H.M."/>
            <person name="Ryken S.A."/>
            <person name="Yost W."/>
            <person name="Jha R.K."/>
            <person name="Patterson J."/>
            <person name="Monnat R.J. Jr."/>
            <person name="Barlow S.B."/>
            <person name="Starkenburg S.R."/>
            <person name="Cattolico R.A."/>
        </authorList>
    </citation>
    <scope>NUCLEOTIDE SEQUENCE</scope>
    <source>
        <strain evidence="14">CCMP291</strain>
    </source>
</reference>
<evidence type="ECO:0000256" key="7">
    <source>
        <dbReference type="PROSITE-ProRule" id="PRU00146"/>
    </source>
</evidence>
<keyword evidence="2" id="KW-0479">Metal-binding</keyword>
<dbReference type="InterPro" id="IPR003349">
    <property type="entry name" value="JmjN"/>
</dbReference>
<dbReference type="GO" id="GO:0008270">
    <property type="term" value="F:zinc ion binding"/>
    <property type="evidence" value="ECO:0007669"/>
    <property type="project" value="UniProtKB-KW"/>
</dbReference>
<dbReference type="EMBL" id="JWZX01002706">
    <property type="protein sequence ID" value="KOO27513.1"/>
    <property type="molecule type" value="Genomic_DNA"/>
</dbReference>
<keyword evidence="13" id="KW-0808">Transferase</keyword>
<dbReference type="PROSITE" id="PS51011">
    <property type="entry name" value="ARID"/>
    <property type="match status" value="1"/>
</dbReference>
<dbReference type="InterPro" id="IPR001965">
    <property type="entry name" value="Znf_PHD"/>
</dbReference>
<evidence type="ECO:0000313" key="14">
    <source>
        <dbReference type="Proteomes" id="UP000037460"/>
    </source>
</evidence>
<dbReference type="SUPFAM" id="SSF46774">
    <property type="entry name" value="ARID-like"/>
    <property type="match status" value="1"/>
</dbReference>
<keyword evidence="3 7" id="KW-0863">Zinc-finger</keyword>
<dbReference type="SUPFAM" id="SSF57903">
    <property type="entry name" value="FYVE/PHD zinc finger"/>
    <property type="match status" value="1"/>
</dbReference>
<dbReference type="SUPFAM" id="SSF51197">
    <property type="entry name" value="Clavaminate synthase-like"/>
    <property type="match status" value="1"/>
</dbReference>
<comment type="subcellular location">
    <subcellularLocation>
        <location evidence="1">Nucleus</location>
    </subcellularLocation>
</comment>
<dbReference type="GO" id="GO:0003677">
    <property type="term" value="F:DNA binding"/>
    <property type="evidence" value="ECO:0007669"/>
    <property type="project" value="InterPro"/>
</dbReference>
<keyword evidence="13" id="KW-0489">Methyltransferase</keyword>
<evidence type="ECO:0000256" key="8">
    <source>
        <dbReference type="SAM" id="MobiDB-lite"/>
    </source>
</evidence>
<dbReference type="PROSITE" id="PS51184">
    <property type="entry name" value="JMJC"/>
    <property type="match status" value="1"/>
</dbReference>
<dbReference type="GO" id="GO:0032259">
    <property type="term" value="P:methylation"/>
    <property type="evidence" value="ECO:0007669"/>
    <property type="project" value="UniProtKB-KW"/>
</dbReference>
<dbReference type="GO" id="GO:0000785">
    <property type="term" value="C:chromatin"/>
    <property type="evidence" value="ECO:0007669"/>
    <property type="project" value="TreeGrafter"/>
</dbReference>
<evidence type="ECO:0000256" key="4">
    <source>
        <dbReference type="ARBA" id="ARBA00022833"/>
    </source>
</evidence>
<keyword evidence="6" id="KW-0539">Nucleus</keyword>
<dbReference type="Proteomes" id="UP000037460">
    <property type="component" value="Unassembled WGS sequence"/>
</dbReference>
<evidence type="ECO:0000259" key="9">
    <source>
        <dbReference type="PROSITE" id="PS50016"/>
    </source>
</evidence>
<dbReference type="SMART" id="SM00558">
    <property type="entry name" value="JmjC"/>
    <property type="match status" value="1"/>
</dbReference>
<dbReference type="Gene3D" id="3.30.40.10">
    <property type="entry name" value="Zinc/RING finger domain, C3HC4 (zinc finger)"/>
    <property type="match status" value="1"/>
</dbReference>
<dbReference type="PROSITE" id="PS01359">
    <property type="entry name" value="ZF_PHD_1"/>
    <property type="match status" value="1"/>
</dbReference>
<dbReference type="Pfam" id="PF02373">
    <property type="entry name" value="JmjC"/>
    <property type="match status" value="1"/>
</dbReference>
<dbReference type="InterPro" id="IPR013083">
    <property type="entry name" value="Znf_RING/FYVE/PHD"/>
</dbReference>
<dbReference type="GO" id="GO:0008168">
    <property type="term" value="F:methyltransferase activity"/>
    <property type="evidence" value="ECO:0007669"/>
    <property type="project" value="UniProtKB-KW"/>
</dbReference>
<name>A0A0M0JMP9_9EUKA</name>
<comment type="caution">
    <text evidence="13">The sequence shown here is derived from an EMBL/GenBank/DDBJ whole genome shotgun (WGS) entry which is preliminary data.</text>
</comment>
<feature type="compositionally biased region" description="Low complexity" evidence="8">
    <location>
        <begin position="1"/>
        <end position="20"/>
    </location>
</feature>
<evidence type="ECO:0000256" key="5">
    <source>
        <dbReference type="ARBA" id="ARBA00023004"/>
    </source>
</evidence>
<feature type="domain" description="PHD-type" evidence="9">
    <location>
        <begin position="179"/>
        <end position="229"/>
    </location>
</feature>
<dbReference type="Pfam" id="PF02375">
    <property type="entry name" value="JmjN"/>
    <property type="match status" value="1"/>
</dbReference>
<keyword evidence="4" id="KW-0862">Zinc</keyword>
<evidence type="ECO:0000259" key="10">
    <source>
        <dbReference type="PROSITE" id="PS51011"/>
    </source>
</evidence>
<dbReference type="InterPro" id="IPR019786">
    <property type="entry name" value="Zinc_finger_PHD-type_CS"/>
</dbReference>
<evidence type="ECO:0000259" key="12">
    <source>
        <dbReference type="PROSITE" id="PS51184"/>
    </source>
</evidence>
<dbReference type="Pfam" id="PF00628">
    <property type="entry name" value="PHD"/>
    <property type="match status" value="1"/>
</dbReference>
<dbReference type="GO" id="GO:0010468">
    <property type="term" value="P:regulation of gene expression"/>
    <property type="evidence" value="ECO:0007669"/>
    <property type="project" value="TreeGrafter"/>
</dbReference>
<dbReference type="InterPro" id="IPR003347">
    <property type="entry name" value="JmjC_dom"/>
</dbReference>
<dbReference type="InterPro" id="IPR019787">
    <property type="entry name" value="Znf_PHD-finger"/>
</dbReference>
<evidence type="ECO:0000256" key="2">
    <source>
        <dbReference type="ARBA" id="ARBA00022723"/>
    </source>
</evidence>
<dbReference type="PROSITE" id="PS50016">
    <property type="entry name" value="ZF_PHD_2"/>
    <property type="match status" value="1"/>
</dbReference>
<evidence type="ECO:0000313" key="13">
    <source>
        <dbReference type="EMBL" id="KOO27513.1"/>
    </source>
</evidence>
<dbReference type="AlphaFoldDB" id="A0A0M0JMP9"/>
<dbReference type="OrthoDB" id="1678912at2759"/>
<feature type="region of interest" description="Disordered" evidence="8">
    <location>
        <begin position="1"/>
        <end position="22"/>
    </location>
</feature>
<accession>A0A0M0JMP9</accession>
<dbReference type="Gene3D" id="1.10.150.60">
    <property type="entry name" value="ARID DNA-binding domain"/>
    <property type="match status" value="1"/>
</dbReference>
<protein>
    <submittedName>
        <fullName evidence="13">Lysine-specific demethylase 5a</fullName>
    </submittedName>
</protein>
<keyword evidence="5" id="KW-0408">Iron</keyword>
<sequence>MPKRAASSKASTGSTTAPAALREAPTFCPTEAEFQNPLRYILSIREEAERYGICCIKPPPSWRPPFMIDLNRLRFPTRVQKINELLIRKTQRLKFMKALAEFCDAAGTPLSKLPTMGGREIDLHLLYTQMSSGGSLMSKRANVSGAEVVRLSGRPGGVERSNAAGEDEVIAYEPPLPGQELCEICGSGDEYESMLLCDRCGCGFHLQCLNPPLHAVPAGEWFCAQCLQESFGFDSTRVFRFHQYERQAHMFKHAFFDGLVETGLSKKSRAEGVAHSAEARAQSGTRLRELEVPPEEVEWQFWNVVTTPDQPLEVLYASDLDTLEYGSGFPRPPKGDTAAATTSASAVTGAAGIGAAHAEPLAASDAAAAAKSPAASPAAKPSAKVKAEAKAKAKVEMLEREREAKELERTQALPIARRFATAGWNLNNLCRLDRCVLAHCNDLVSGMVVPWLYVGMLFSSFCWHVEDHYAHSINYMHWGSPKTWYGVPGSQAEAFERVMREAVPELVASEQGLLYKMVTMVPPLEAAAAGVDVCHLLQQPGTFVITWPRGYHAGFSHGLNCAESYAPPVLHPRAAAEHPRS</sequence>
<keyword evidence="14" id="KW-1185">Reference proteome</keyword>
<dbReference type="SMART" id="SM00545">
    <property type="entry name" value="JmjN"/>
    <property type="match status" value="1"/>
</dbReference>
<dbReference type="Pfam" id="PF01388">
    <property type="entry name" value="ARID"/>
    <property type="match status" value="1"/>
</dbReference>
<feature type="domain" description="ARID" evidence="10">
    <location>
        <begin position="89"/>
        <end position="184"/>
    </location>
</feature>
<evidence type="ECO:0000256" key="3">
    <source>
        <dbReference type="ARBA" id="ARBA00022771"/>
    </source>
</evidence>
<dbReference type="GO" id="GO:0141052">
    <property type="term" value="F:histone H3 demethylase activity"/>
    <property type="evidence" value="ECO:0007669"/>
    <property type="project" value="UniProtKB-ARBA"/>
</dbReference>
<dbReference type="PROSITE" id="PS51183">
    <property type="entry name" value="JMJN"/>
    <property type="match status" value="1"/>
</dbReference>
<dbReference type="SMART" id="SM00249">
    <property type="entry name" value="PHD"/>
    <property type="match status" value="1"/>
</dbReference>
<evidence type="ECO:0000256" key="6">
    <source>
        <dbReference type="ARBA" id="ARBA00023242"/>
    </source>
</evidence>
<feature type="domain" description="JmjN" evidence="11">
    <location>
        <begin position="24"/>
        <end position="65"/>
    </location>
</feature>
<evidence type="ECO:0000256" key="1">
    <source>
        <dbReference type="ARBA" id="ARBA00004123"/>
    </source>
</evidence>
<dbReference type="PANTHER" id="PTHR10694">
    <property type="entry name" value="LYSINE-SPECIFIC DEMETHYLASE"/>
    <property type="match status" value="1"/>
</dbReference>
<organism evidence="13 14">
    <name type="scientific">Chrysochromulina tobinii</name>
    <dbReference type="NCBI Taxonomy" id="1460289"/>
    <lineage>
        <taxon>Eukaryota</taxon>
        <taxon>Haptista</taxon>
        <taxon>Haptophyta</taxon>
        <taxon>Prymnesiophyceae</taxon>
        <taxon>Prymnesiales</taxon>
        <taxon>Chrysochromulinaceae</taxon>
        <taxon>Chrysochromulina</taxon>
    </lineage>
</organism>